<dbReference type="eggNOG" id="COG4886">
    <property type="taxonomic scope" value="Bacteria"/>
</dbReference>
<accession>B0MTG3</accession>
<organism evidence="3 4">
    <name type="scientific">Alistipes putredinis DSM 17216</name>
    <dbReference type="NCBI Taxonomy" id="445970"/>
    <lineage>
        <taxon>Bacteria</taxon>
        <taxon>Pseudomonadati</taxon>
        <taxon>Bacteroidota</taxon>
        <taxon>Bacteroidia</taxon>
        <taxon>Bacteroidales</taxon>
        <taxon>Rikenellaceae</taxon>
        <taxon>Alistipes</taxon>
    </lineage>
</organism>
<protein>
    <recommendedName>
        <fullName evidence="2">DUF4988 domain-containing protein</fullName>
    </recommendedName>
</protein>
<dbReference type="InterPro" id="IPR032149">
    <property type="entry name" value="DUF4988"/>
</dbReference>
<dbReference type="PANTHER" id="PTHR45661:SF3">
    <property type="entry name" value="IG-LIKE DOMAIN-CONTAINING PROTEIN"/>
    <property type="match status" value="1"/>
</dbReference>
<dbReference type="Proteomes" id="UP000005819">
    <property type="component" value="Unassembled WGS sequence"/>
</dbReference>
<feature type="coiled-coil region" evidence="1">
    <location>
        <begin position="30"/>
        <end position="64"/>
    </location>
</feature>
<dbReference type="eggNOG" id="COG5492">
    <property type="taxonomic scope" value="Bacteria"/>
</dbReference>
<dbReference type="InterPro" id="IPR053139">
    <property type="entry name" value="Surface_bspA-like"/>
</dbReference>
<reference evidence="3" key="1">
    <citation type="submission" date="2007-10" db="EMBL/GenBank/DDBJ databases">
        <authorList>
            <person name="Fulton L."/>
            <person name="Clifton S."/>
            <person name="Fulton B."/>
            <person name="Xu J."/>
            <person name="Minx P."/>
            <person name="Pepin K.H."/>
            <person name="Johnson M."/>
            <person name="Thiruvilangam P."/>
            <person name="Bhonagiri V."/>
            <person name="Nash W.E."/>
            <person name="Mardis E.R."/>
            <person name="Wilson R.K."/>
        </authorList>
    </citation>
    <scope>NUCLEOTIDE SEQUENCE [LARGE SCALE GENOMIC DNA]</scope>
    <source>
        <strain evidence="3">DSM 17216</strain>
    </source>
</reference>
<dbReference type="PANTHER" id="PTHR45661">
    <property type="entry name" value="SURFACE ANTIGEN"/>
    <property type="match status" value="1"/>
</dbReference>
<evidence type="ECO:0000313" key="3">
    <source>
        <dbReference type="EMBL" id="EDS04184.1"/>
    </source>
</evidence>
<sequence length="726" mass="79007">MRKIITCMILGLLSLVSCTEYDEVAMWNKNEDMGSRLAALEELCSRLNTNIVSLQQIVEALQGNDYVTGVVPVVENGETVGYTISFSKSGPVTIYHGKKGENGQNGTTPVIGVEQDTDGLYYWTLDGEWLTDDEGSKILAQGMAGKSAYELAVEKGYRGTLDEWLASLNGSNGDDGKSAYELAVENGYRGTEEEWLASLKGNTGNDGKSAYELAVEKGYQGTEEEWLASLNGSNGNDGDDGKSAYELAVENGYQGTEEEWLASLKGSAGDQGDDGVTPKLEVRDDGYWYISYDNGQTWNKLGPATGDPGEDGDSMFSDIDVSDPDYLVLTLAETGASIKLPYYKDKFDLLFVSGSDRVKEMSVYCGPGATAEVEYELTNPLNVQVAIECISHSGYEVAVDKSAKKITVSAPDDPAAITDPESEILVFASDDERTVMRKLVVKQVKYIDYRATRQLDWEKSSVNPRFWGEDCKFLDEQSTYDSATGEGRWAYTGTVIYITDAAFSGEAGLQEIVIPASVVEVGRNLWNETGGGGAFQNCTALTSVVFEGDNLSKINLNTFNGCSALSSIELPESLEKIEYNAFDDCSALKSIVIPDKVTYIGEGAFNYCTGLQEAYIGDGVTEIAAKAFAECTALKTVVIGKSIQRIGDQAFNTRSSWDQMTLEKITVLFDDIASGSFPVLESGSRGVFPKPGGWDLVSYKIYVPKGTKAEYQKNWSDYSSLIVEMQ</sequence>
<dbReference type="HOGENOM" id="CLU_425563_0_0_10"/>
<evidence type="ECO:0000256" key="1">
    <source>
        <dbReference type="SAM" id="Coils"/>
    </source>
</evidence>
<feature type="domain" description="DUF4988" evidence="2">
    <location>
        <begin position="27"/>
        <end position="148"/>
    </location>
</feature>
<dbReference type="InterPro" id="IPR032675">
    <property type="entry name" value="LRR_dom_sf"/>
</dbReference>
<dbReference type="EMBL" id="ABFK02000016">
    <property type="protein sequence ID" value="EDS04184.1"/>
    <property type="molecule type" value="Genomic_DNA"/>
</dbReference>
<keyword evidence="4" id="KW-1185">Reference proteome</keyword>
<dbReference type="OrthoDB" id="188639at2"/>
<evidence type="ECO:0000313" key="4">
    <source>
        <dbReference type="Proteomes" id="UP000005819"/>
    </source>
</evidence>
<reference evidence="3" key="2">
    <citation type="submission" date="2013-09" db="EMBL/GenBank/DDBJ databases">
        <title>Draft genome sequence of Alistipes putredinis (DSM 17216).</title>
        <authorList>
            <person name="Sudarsanam P."/>
            <person name="Ley R."/>
            <person name="Guruge J."/>
            <person name="Turnbaugh P.J."/>
            <person name="Mahowald M."/>
            <person name="Liep D."/>
            <person name="Gordon J."/>
        </authorList>
    </citation>
    <scope>NUCLEOTIDE SEQUENCE</scope>
    <source>
        <strain evidence="3">DSM 17216</strain>
    </source>
</reference>
<dbReference type="Pfam" id="PF16378">
    <property type="entry name" value="DUF4988"/>
    <property type="match status" value="2"/>
</dbReference>
<feature type="domain" description="DUF4988" evidence="2">
    <location>
        <begin position="234"/>
        <end position="341"/>
    </location>
</feature>
<name>B0MTG3_9BACT</name>
<dbReference type="SUPFAM" id="SSF52058">
    <property type="entry name" value="L domain-like"/>
    <property type="match status" value="1"/>
</dbReference>
<dbReference type="RefSeq" id="WP_004328878.1">
    <property type="nucleotide sequence ID" value="NZ_DS499579.1"/>
</dbReference>
<dbReference type="Gene3D" id="3.40.50.12480">
    <property type="match status" value="1"/>
</dbReference>
<keyword evidence="1" id="KW-0175">Coiled coil</keyword>
<gene>
    <name evidence="3" type="ORF">ALIPUT_00054</name>
</gene>
<proteinExistence type="predicted"/>
<evidence type="ECO:0000259" key="2">
    <source>
        <dbReference type="Pfam" id="PF16378"/>
    </source>
</evidence>
<dbReference type="Gene3D" id="3.80.10.10">
    <property type="entry name" value="Ribonuclease Inhibitor"/>
    <property type="match status" value="2"/>
</dbReference>
<dbReference type="InterPro" id="IPR026906">
    <property type="entry name" value="LRR_5"/>
</dbReference>
<comment type="caution">
    <text evidence="3">The sequence shown here is derived from an EMBL/GenBank/DDBJ whole genome shotgun (WGS) entry which is preliminary data.</text>
</comment>
<dbReference type="GeneID" id="73803178"/>
<dbReference type="PROSITE" id="PS51257">
    <property type="entry name" value="PROKAR_LIPOPROTEIN"/>
    <property type="match status" value="1"/>
</dbReference>
<dbReference type="Pfam" id="PF13306">
    <property type="entry name" value="LRR_5"/>
    <property type="match status" value="1"/>
</dbReference>
<dbReference type="AlphaFoldDB" id="B0MTG3"/>